<evidence type="ECO:0000313" key="2">
    <source>
        <dbReference type="Proteomes" id="UP001304671"/>
    </source>
</evidence>
<keyword evidence="2" id="KW-1185">Reference proteome</keyword>
<dbReference type="Proteomes" id="UP001304671">
    <property type="component" value="Unassembled WGS sequence"/>
</dbReference>
<accession>A0ABU5QXH0</accession>
<reference evidence="1 2" key="1">
    <citation type="submission" date="2023-12" db="EMBL/GenBank/DDBJ databases">
        <title>Novel species of the genus Arcicella isolated from rivers.</title>
        <authorList>
            <person name="Lu H."/>
        </authorList>
    </citation>
    <scope>NUCLEOTIDE SEQUENCE [LARGE SCALE GENOMIC DNA]</scope>
    <source>
        <strain evidence="1 2">LMG 21963</strain>
    </source>
</reference>
<proteinExistence type="predicted"/>
<sequence>MNSFFQYCPLQYRYNSASGEVLNVALLVLFPEQQKIAFVFPEKLNRLRAAYPNSIAERTLKAFFKGIDSKVHALNRQPEIFNDYKNRPLDFINNEILIRDASALQFGEIKTSVLFTDDLKQIVSQLKDIYLSVYDLEESPYKTHTEDYLIKEYRKKIKLGDEQIFTKHKIEENKKIGEYIFPFAWQNGTYNIVSPISLDLKLPESIIRKATLNFGKFTLLQDYAAQNKAQFDILLAEPKLKSLAKKYDEATKILERVPCIRLWAESQLDEYSQKTLEAINTLA</sequence>
<organism evidence="1 2">
    <name type="scientific">Arcicella aquatica</name>
    <dbReference type="NCBI Taxonomy" id="217141"/>
    <lineage>
        <taxon>Bacteria</taxon>
        <taxon>Pseudomonadati</taxon>
        <taxon>Bacteroidota</taxon>
        <taxon>Cytophagia</taxon>
        <taxon>Cytophagales</taxon>
        <taxon>Flectobacillaceae</taxon>
        <taxon>Arcicella</taxon>
    </lineage>
</organism>
<dbReference type="RefSeq" id="WP_323254053.1">
    <property type="nucleotide sequence ID" value="NZ_JAYFUL010000085.1"/>
</dbReference>
<gene>
    <name evidence="1" type="ORF">VB264_24700</name>
</gene>
<name>A0ABU5QXH0_9BACT</name>
<comment type="caution">
    <text evidence="1">The sequence shown here is derived from an EMBL/GenBank/DDBJ whole genome shotgun (WGS) entry which is preliminary data.</text>
</comment>
<evidence type="ECO:0000313" key="1">
    <source>
        <dbReference type="EMBL" id="MEA5261021.1"/>
    </source>
</evidence>
<evidence type="ECO:0008006" key="3">
    <source>
        <dbReference type="Google" id="ProtNLM"/>
    </source>
</evidence>
<protein>
    <recommendedName>
        <fullName evidence="3">DUF3037 domain-containing protein</fullName>
    </recommendedName>
</protein>
<dbReference type="EMBL" id="JAYFUL010000085">
    <property type="protein sequence ID" value="MEA5261021.1"/>
    <property type="molecule type" value="Genomic_DNA"/>
</dbReference>